<gene>
    <name evidence="2" type="ORF">FLAT13_04866</name>
</gene>
<proteinExistence type="predicted"/>
<dbReference type="SUPFAM" id="SSF54427">
    <property type="entry name" value="NTF2-like"/>
    <property type="match status" value="1"/>
</dbReference>
<evidence type="ECO:0000313" key="2">
    <source>
        <dbReference type="EMBL" id="CAD0009356.1"/>
    </source>
</evidence>
<dbReference type="Proteomes" id="UP000530060">
    <property type="component" value="Unassembled WGS sequence"/>
</dbReference>
<organism evidence="2 3">
    <name type="scientific">Flavobacterium salmonis</name>
    <dbReference type="NCBI Taxonomy" id="2654844"/>
    <lineage>
        <taxon>Bacteria</taxon>
        <taxon>Pseudomonadati</taxon>
        <taxon>Bacteroidota</taxon>
        <taxon>Flavobacteriia</taxon>
        <taxon>Flavobacteriales</taxon>
        <taxon>Flavobacteriaceae</taxon>
        <taxon>Flavobacterium</taxon>
    </lineage>
</organism>
<dbReference type="InterPro" id="IPR032710">
    <property type="entry name" value="NTF2-like_dom_sf"/>
</dbReference>
<dbReference type="InterPro" id="IPR048469">
    <property type="entry name" value="YchJ-like_M"/>
</dbReference>
<feature type="domain" description="YchJ-like middle NTF2-like" evidence="1">
    <location>
        <begin position="36"/>
        <end position="129"/>
    </location>
</feature>
<evidence type="ECO:0000259" key="1">
    <source>
        <dbReference type="Pfam" id="PF17775"/>
    </source>
</evidence>
<protein>
    <submittedName>
        <fullName evidence="2">Preprotein translocase subunit SecA</fullName>
    </submittedName>
</protein>
<reference evidence="2 3" key="1">
    <citation type="submission" date="2020-06" db="EMBL/GenBank/DDBJ databases">
        <authorList>
            <person name="Criscuolo A."/>
        </authorList>
    </citation>
    <scope>NUCLEOTIDE SEQUENCE [LARGE SCALE GENOMIC DNA]</scope>
    <source>
        <strain evidence="3">CIP 111411</strain>
    </source>
</reference>
<dbReference type="EMBL" id="CAIJDP010000090">
    <property type="protein sequence ID" value="CAD0009356.1"/>
    <property type="molecule type" value="Genomic_DNA"/>
</dbReference>
<evidence type="ECO:0000313" key="3">
    <source>
        <dbReference type="Proteomes" id="UP000530060"/>
    </source>
</evidence>
<dbReference type="Gene3D" id="3.10.450.50">
    <property type="match status" value="1"/>
</dbReference>
<name>A0A6V6ZCR5_9FLAO</name>
<dbReference type="Pfam" id="PF17775">
    <property type="entry name" value="YchJ_M-like"/>
    <property type="match status" value="1"/>
</dbReference>
<accession>A0A6V6ZCR5</accession>
<keyword evidence="3" id="KW-1185">Reference proteome</keyword>
<dbReference type="AlphaFoldDB" id="A0A6V6ZCR5"/>
<sequence>MAKSRLMENKKCFCDTGLLFAECCGLYLEKYQKAPTALALMRSRYSAYATHNADYLLETTYVSERKFYSKSEILKWAVNNKWQKLEILSFTENTVEFKAYFLDSSQKPQEHYEFSTFKFENSAWFYLDGKFE</sequence>
<comment type="caution">
    <text evidence="2">The sequence shown here is derived from an EMBL/GenBank/DDBJ whole genome shotgun (WGS) entry which is preliminary data.</text>
</comment>